<dbReference type="SUPFAM" id="SSF52266">
    <property type="entry name" value="SGNH hydrolase"/>
    <property type="match status" value="1"/>
</dbReference>
<dbReference type="Gene3D" id="3.40.50.1110">
    <property type="entry name" value="SGNH hydrolase"/>
    <property type="match status" value="1"/>
</dbReference>
<organism evidence="1 2">
    <name type="scientific">Curvibacter microcysteis</name>
    <dbReference type="NCBI Taxonomy" id="3026419"/>
    <lineage>
        <taxon>Bacteria</taxon>
        <taxon>Pseudomonadati</taxon>
        <taxon>Pseudomonadota</taxon>
        <taxon>Betaproteobacteria</taxon>
        <taxon>Burkholderiales</taxon>
        <taxon>Comamonadaceae</taxon>
        <taxon>Curvibacter</taxon>
    </lineage>
</organism>
<accession>A0ABT5MKV3</accession>
<name>A0ABT5MKV3_9BURK</name>
<evidence type="ECO:0000313" key="1">
    <source>
        <dbReference type="EMBL" id="MDD0817218.1"/>
    </source>
</evidence>
<proteinExistence type="predicted"/>
<sequence>MEPGDKTISVLDAQTQKRLKLMPDGTYAEVVAVQFTMDPTEHAVEHRAMATGGTLITNDELAAQLAGLGVGYVPPLSMHLLAPSADVPTISYSASSGWGALGIYATDARITYWGSAQGVAPDNTNGFGQMKSLSTSQYVGALPFFHEYGFDGASLTIRAGVDSGKQKFFVWVDGQLAATSSAAYSATAGTTDIVLTFGAAKPRLITFLSTWGPHVITPGAATNTLWKVTRPKGRRVAFVTDSWGSMDQGDALDGWAYKLALTAGYCDIIPSGQGGTGYYASGTAGQGRRSFAARLHDEVLVASPDDIFVGGSINDLPSALPGVDRSLVTAAITSFYSQIAASAPRARVYSFGVQYVRPDLTATYAALEAEFAAATIAYPSVQKISTQGWLTGTGNASALAGDGNRDVYRDSTLDHCTNAGYAYYARRALQSFTRVNSVV</sequence>
<dbReference type="RefSeq" id="WP_273929687.1">
    <property type="nucleotide sequence ID" value="NZ_JAQSIO010000016.1"/>
</dbReference>
<evidence type="ECO:0000313" key="2">
    <source>
        <dbReference type="Proteomes" id="UP001528672"/>
    </source>
</evidence>
<keyword evidence="2" id="KW-1185">Reference proteome</keyword>
<dbReference type="InterPro" id="IPR036514">
    <property type="entry name" value="SGNH_hydro_sf"/>
</dbReference>
<comment type="caution">
    <text evidence="1">The sequence shown here is derived from an EMBL/GenBank/DDBJ whole genome shotgun (WGS) entry which is preliminary data.</text>
</comment>
<dbReference type="Proteomes" id="UP001528672">
    <property type="component" value="Unassembled WGS sequence"/>
</dbReference>
<evidence type="ECO:0008006" key="3">
    <source>
        <dbReference type="Google" id="ProtNLM"/>
    </source>
</evidence>
<dbReference type="EMBL" id="JAQSIO010000016">
    <property type="protein sequence ID" value="MDD0817218.1"/>
    <property type="molecule type" value="Genomic_DNA"/>
</dbReference>
<gene>
    <name evidence="1" type="ORF">PSQ39_21465</name>
</gene>
<reference evidence="1 2" key="1">
    <citation type="submission" date="2023-02" db="EMBL/GenBank/DDBJ databases">
        <title>Bacterial whole genome sequence for Curvibacter sp. HBC28.</title>
        <authorList>
            <person name="Le V."/>
            <person name="Ko S.-R."/>
            <person name="Ahn C.-Y."/>
            <person name="Oh H.-M."/>
        </authorList>
    </citation>
    <scope>NUCLEOTIDE SEQUENCE [LARGE SCALE GENOMIC DNA]</scope>
    <source>
        <strain evidence="1 2">HBC28</strain>
    </source>
</reference>
<protein>
    <recommendedName>
        <fullName evidence="3">SGNH hydrolase-type esterase domain-containing protein</fullName>
    </recommendedName>
</protein>